<organism evidence="5">
    <name type="scientific">Chromera velia CCMP2878</name>
    <dbReference type="NCBI Taxonomy" id="1169474"/>
    <lineage>
        <taxon>Eukaryota</taxon>
        <taxon>Sar</taxon>
        <taxon>Alveolata</taxon>
        <taxon>Colpodellida</taxon>
        <taxon>Chromeraceae</taxon>
        <taxon>Chromera</taxon>
    </lineage>
</organism>
<feature type="compositionally biased region" description="Low complexity" evidence="3">
    <location>
        <begin position="263"/>
        <end position="279"/>
    </location>
</feature>
<dbReference type="GO" id="GO:0016020">
    <property type="term" value="C:membrane"/>
    <property type="evidence" value="ECO:0007669"/>
    <property type="project" value="TreeGrafter"/>
</dbReference>
<feature type="region of interest" description="Disordered" evidence="3">
    <location>
        <begin position="731"/>
        <end position="877"/>
    </location>
</feature>
<dbReference type="AlphaFoldDB" id="A0A0G4HNV0"/>
<feature type="compositionally biased region" description="Low complexity" evidence="3">
    <location>
        <begin position="475"/>
        <end position="485"/>
    </location>
</feature>
<dbReference type="InterPro" id="IPR016035">
    <property type="entry name" value="Acyl_Trfase/lysoPLipase"/>
</dbReference>
<dbReference type="EMBL" id="CDMZ01003331">
    <property type="protein sequence ID" value="CEM45972.1"/>
    <property type="molecule type" value="Genomic_DNA"/>
</dbReference>
<feature type="active site" description="Nucleophile" evidence="2">
    <location>
        <position position="82"/>
    </location>
</feature>
<dbReference type="Pfam" id="PF01734">
    <property type="entry name" value="Patatin"/>
    <property type="match status" value="1"/>
</dbReference>
<feature type="domain" description="PNPLA" evidence="4">
    <location>
        <begin position="47"/>
        <end position="229"/>
    </location>
</feature>
<feature type="compositionally biased region" description="Acidic residues" evidence="3">
    <location>
        <begin position="733"/>
        <end position="773"/>
    </location>
</feature>
<reference evidence="5" key="1">
    <citation type="submission" date="2014-11" db="EMBL/GenBank/DDBJ databases">
        <authorList>
            <person name="Otto D Thomas"/>
            <person name="Naeem Raeece"/>
        </authorList>
    </citation>
    <scope>NUCLEOTIDE SEQUENCE</scope>
</reference>
<dbReference type="Gene3D" id="3.40.1090.10">
    <property type="entry name" value="Cytosolic phospholipase A2 catalytic domain"/>
    <property type="match status" value="1"/>
</dbReference>
<feature type="compositionally biased region" description="Low complexity" evidence="3">
    <location>
        <begin position="405"/>
        <end position="415"/>
    </location>
</feature>
<dbReference type="GO" id="GO:0005737">
    <property type="term" value="C:cytoplasm"/>
    <property type="evidence" value="ECO:0007669"/>
    <property type="project" value="TreeGrafter"/>
</dbReference>
<feature type="compositionally biased region" description="Low complexity" evidence="3">
    <location>
        <begin position="585"/>
        <end position="594"/>
    </location>
</feature>
<dbReference type="InterPro" id="IPR033562">
    <property type="entry name" value="PLPL"/>
</dbReference>
<evidence type="ECO:0000313" key="5">
    <source>
        <dbReference type="EMBL" id="CEM45972.1"/>
    </source>
</evidence>
<feature type="compositionally biased region" description="Basic and acidic residues" evidence="3">
    <location>
        <begin position="329"/>
        <end position="339"/>
    </location>
</feature>
<feature type="compositionally biased region" description="Basic and acidic residues" evidence="3">
    <location>
        <begin position="783"/>
        <end position="794"/>
    </location>
</feature>
<dbReference type="PANTHER" id="PTHR12406">
    <property type="entry name" value="CALCIUM-INDEPENDENT PHOSPHOLIPASE A2 IPLA2 -RELATED"/>
    <property type="match status" value="1"/>
</dbReference>
<feature type="compositionally biased region" description="Basic and acidic residues" evidence="3">
    <location>
        <begin position="365"/>
        <end position="374"/>
    </location>
</feature>
<keyword evidence="1 2" id="KW-0443">Lipid metabolism</keyword>
<feature type="compositionally biased region" description="Basic residues" evidence="3">
    <location>
        <begin position="627"/>
        <end position="647"/>
    </location>
</feature>
<name>A0A0G4HNV0_9ALVE</name>
<dbReference type="VEuPathDB" id="CryptoDB:Cvel_29681"/>
<proteinExistence type="predicted"/>
<evidence type="ECO:0000256" key="2">
    <source>
        <dbReference type="PROSITE-ProRule" id="PRU01161"/>
    </source>
</evidence>
<feature type="region of interest" description="Disordered" evidence="3">
    <location>
        <begin position="254"/>
        <end position="287"/>
    </location>
</feature>
<evidence type="ECO:0000259" key="4">
    <source>
        <dbReference type="PROSITE" id="PS51635"/>
    </source>
</evidence>
<feature type="compositionally biased region" description="Polar residues" evidence="3">
    <location>
        <begin position="549"/>
        <end position="559"/>
    </location>
</feature>
<feature type="region of interest" description="Disordered" evidence="3">
    <location>
        <begin position="1"/>
        <end position="35"/>
    </location>
</feature>
<feature type="region of interest" description="Disordered" evidence="3">
    <location>
        <begin position="313"/>
        <end position="613"/>
    </location>
</feature>
<keyword evidence="2" id="KW-0442">Lipid degradation</keyword>
<dbReference type="PANTHER" id="PTHR12406:SF7">
    <property type="entry name" value="PATATIN-LIKE PHOSPHOLIPASE DOMAIN-CONTAINING PROTEIN 4"/>
    <property type="match status" value="1"/>
</dbReference>
<feature type="short sequence motif" description="GXSXG" evidence="2">
    <location>
        <begin position="80"/>
        <end position="84"/>
    </location>
</feature>
<protein>
    <recommendedName>
        <fullName evidence="4">PNPLA domain-containing protein</fullName>
    </recommendedName>
</protein>
<evidence type="ECO:0000256" key="3">
    <source>
        <dbReference type="SAM" id="MobiDB-lite"/>
    </source>
</evidence>
<sequence>MTEEGTRTLRAPQMVDSLPPAGDGDGSEARETAQTANEGDLPFEIGFSFSPAGLLFPYHLGVAQKLQEVGLLTNRTPICGASAGALTAIAIGLELPFATMEDAIQRLCADCKASGTAGRLNTVLRRELDILLPDDAHEKLNSRPAPVIISYSSLSLGEPEGNDKRPYSGPALRGARFISNFRSKQDLIEVMCASCCVPFWFSGWPAVSCRGEYCVDGFFAVPQRFFGCPSAPAKRTIFVCPFSAKVVGLTGDSLQEGGEASVSQQSSQPGRGGQTQQQRTETERPSIPVIPFQSLTSGSFSFASFFNINPQQPSSKVALEDQNATGPSERNERRGRGDGDTDEGQEMQERRKSQTGYFLTGPNEVLHKTADGKNHTHRPTSFFGVQQQKEKQQQQQQNRTASLEAAQQGQGQREQPGGGAGNSSTSSLPGMDQVMSLFKSFGISGNEDGTTAAGAGGGPADGLVEEAEAEGEGGASSLNSSASVVPPLPPPPPAAVSRMRQSIQSMKGERSPSGATRAHDQRPAPPRTARPNGASNATAGLPTEAPPSSFISRAYSGSPQHAHRLTLDLDAEYFAAPNTPPAAPAPEAAGTAEGESTVADQAGRPKGAKGRMKVAGKALLKNVKSVFSRKGRGKKPSSAKGMRRKQQKTQYPRELPQSTVAISPDLRGAATVLLGRELPSYSERDLFGFAVAPLSHEEITMLAEIGRADAAAWLEAWERSQKGDAEVVLFDPVEGEEEEEEEEEDEEEFVEGGQEGEEGEIAPDPDGEGEDEGATAGICAERGQQEGKKERGVDGDPLCVEEAVSRIPHAQNGRAAQEEAGWAEVSRGSEVVRDGDAKRKGGQGIDGEGERENVGPEMGEPEVTFGDGKGTEYPHSN</sequence>
<dbReference type="GO" id="GO:0004806">
    <property type="term" value="F:triacylglycerol lipase activity"/>
    <property type="evidence" value="ECO:0007669"/>
    <property type="project" value="TreeGrafter"/>
</dbReference>
<dbReference type="InterPro" id="IPR002641">
    <property type="entry name" value="PNPLA_dom"/>
</dbReference>
<dbReference type="PROSITE" id="PS51635">
    <property type="entry name" value="PNPLA"/>
    <property type="match status" value="1"/>
</dbReference>
<evidence type="ECO:0000256" key="1">
    <source>
        <dbReference type="ARBA" id="ARBA00023098"/>
    </source>
</evidence>
<dbReference type="GO" id="GO:0005811">
    <property type="term" value="C:lipid droplet"/>
    <property type="evidence" value="ECO:0007669"/>
    <property type="project" value="TreeGrafter"/>
</dbReference>
<keyword evidence="2" id="KW-0378">Hydrolase</keyword>
<comment type="caution">
    <text evidence="2">Lacks conserved residue(s) required for the propagation of feature annotation.</text>
</comment>
<feature type="compositionally biased region" description="Basic and acidic residues" evidence="3">
    <location>
        <begin position="830"/>
        <end position="839"/>
    </location>
</feature>
<dbReference type="GO" id="GO:0019433">
    <property type="term" value="P:triglyceride catabolic process"/>
    <property type="evidence" value="ECO:0007669"/>
    <property type="project" value="TreeGrafter"/>
</dbReference>
<dbReference type="SUPFAM" id="SSF52151">
    <property type="entry name" value="FabD/lysophospholipase-like"/>
    <property type="match status" value="1"/>
</dbReference>
<feature type="active site" description="Proton acceptor" evidence="2">
    <location>
        <position position="216"/>
    </location>
</feature>
<gene>
    <name evidence="5" type="ORF">Cvel_29681</name>
</gene>
<dbReference type="GO" id="GO:0055088">
    <property type="term" value="P:lipid homeostasis"/>
    <property type="evidence" value="ECO:0007669"/>
    <property type="project" value="TreeGrafter"/>
</dbReference>
<feature type="region of interest" description="Disordered" evidence="3">
    <location>
        <begin position="625"/>
        <end position="654"/>
    </location>
</feature>
<accession>A0A0G4HNV0</accession>